<evidence type="ECO:0000313" key="4">
    <source>
        <dbReference type="EMBL" id="WNG42979.1"/>
    </source>
</evidence>
<dbReference type="EMBL" id="CP043494">
    <property type="protein sequence ID" value="WNG42979.1"/>
    <property type="molecule type" value="Genomic_DNA"/>
</dbReference>
<reference evidence="4 5" key="1">
    <citation type="submission" date="2019-08" db="EMBL/GenBank/DDBJ databases">
        <title>Archangium and Cystobacter genomes.</title>
        <authorList>
            <person name="Chen I.-C.K."/>
            <person name="Wielgoss S."/>
        </authorList>
    </citation>
    <scope>NUCLEOTIDE SEQUENCE [LARGE SCALE GENOMIC DNA]</scope>
    <source>
        <strain evidence="4 5">Cbm 6</strain>
    </source>
</reference>
<dbReference type="Gene3D" id="2.130.10.130">
    <property type="entry name" value="Integrin alpha, N-terminal"/>
    <property type="match status" value="2"/>
</dbReference>
<evidence type="ECO:0000256" key="3">
    <source>
        <dbReference type="SAM" id="SignalP"/>
    </source>
</evidence>
<feature type="signal peptide" evidence="3">
    <location>
        <begin position="1"/>
        <end position="25"/>
    </location>
</feature>
<dbReference type="RefSeq" id="WP_395813282.1">
    <property type="nucleotide sequence ID" value="NZ_CP043494.1"/>
</dbReference>
<feature type="chain" id="PRO_5047470936" evidence="3">
    <location>
        <begin position="26"/>
        <end position="448"/>
    </location>
</feature>
<gene>
    <name evidence="4" type="ORF">F0U60_01880</name>
</gene>
<feature type="compositionally biased region" description="Pro residues" evidence="2">
    <location>
        <begin position="30"/>
        <end position="44"/>
    </location>
</feature>
<dbReference type="SUPFAM" id="SSF69318">
    <property type="entry name" value="Integrin alpha N-terminal domain"/>
    <property type="match status" value="1"/>
</dbReference>
<dbReference type="InterPro" id="IPR013517">
    <property type="entry name" value="FG-GAP"/>
</dbReference>
<accession>A0ABY9WIF5</accession>
<evidence type="ECO:0000256" key="1">
    <source>
        <dbReference type="ARBA" id="ARBA00022729"/>
    </source>
</evidence>
<dbReference type="Pfam" id="PF13517">
    <property type="entry name" value="FG-GAP_3"/>
    <property type="match status" value="2"/>
</dbReference>
<keyword evidence="5" id="KW-1185">Reference proteome</keyword>
<dbReference type="Proteomes" id="UP001611383">
    <property type="component" value="Chromosome"/>
</dbReference>
<dbReference type="PANTHER" id="PTHR46580:SF2">
    <property type="entry name" value="MAM DOMAIN-CONTAINING PROTEIN"/>
    <property type="match status" value="1"/>
</dbReference>
<dbReference type="PANTHER" id="PTHR46580">
    <property type="entry name" value="SENSOR KINASE-RELATED"/>
    <property type="match status" value="1"/>
</dbReference>
<evidence type="ECO:0000313" key="5">
    <source>
        <dbReference type="Proteomes" id="UP001611383"/>
    </source>
</evidence>
<keyword evidence="1 3" id="KW-0732">Signal</keyword>
<dbReference type="InterPro" id="IPR028994">
    <property type="entry name" value="Integrin_alpha_N"/>
</dbReference>
<protein>
    <submittedName>
        <fullName evidence="4">VCBS repeat-containing protein</fullName>
    </submittedName>
</protein>
<proteinExistence type="predicted"/>
<feature type="region of interest" description="Disordered" evidence="2">
    <location>
        <begin position="30"/>
        <end position="65"/>
    </location>
</feature>
<evidence type="ECO:0000256" key="2">
    <source>
        <dbReference type="SAM" id="MobiDB-lite"/>
    </source>
</evidence>
<sequence length="448" mass="46091">MSLPGNATSRILMGVLSALFVLASACEPNRPPPLDGNPPPPPVKNPSDNQDGGTPSDGGLVIPSDGSSFAAKPSCESGATCEGACPDGSTRCAGNCGFLAPVEYAFAGDPTAIAVGDLNDDGRADIVTANNDGRSVAVLLNQGEGRFQKPSLWAAGKDPSVVALVDLDGDDNLELLVANSGDSTLGVYRGKGKASFHAPVTYAAGDLNLNDLAVADFGAGSMSVALVRGSAGKLSLFHVNDDGSLQKAVDSPASVNPYAMVVADLDGNGSRDIALSYPARCSAPTEKSCQSVGVLLNNGNGTFQEQRFTSTGGTPRGLVAADFDSDTLLDLAVADASNNQVLVLRGRRDGSFYAPTAYAVGKAPSRMVLADINRDSVQDLLVTSATGNQVSLLMGQPGGTFAQQVPITALPQDMELQGLMVSDFDKDRAQDLAVLTHNGIQMLWGSCR</sequence>
<organism evidence="4 5">
    <name type="scientific">Archangium minus</name>
    <dbReference type="NCBI Taxonomy" id="83450"/>
    <lineage>
        <taxon>Bacteria</taxon>
        <taxon>Pseudomonadati</taxon>
        <taxon>Myxococcota</taxon>
        <taxon>Myxococcia</taxon>
        <taxon>Myxococcales</taxon>
        <taxon>Cystobacterineae</taxon>
        <taxon>Archangiaceae</taxon>
        <taxon>Archangium</taxon>
    </lineage>
</organism>
<name>A0ABY9WIF5_9BACT</name>